<dbReference type="PRINTS" id="PR00326">
    <property type="entry name" value="GTP1OBG"/>
</dbReference>
<feature type="domain" description="Hflx-type G" evidence="7">
    <location>
        <begin position="205"/>
        <end position="373"/>
    </location>
</feature>
<feature type="binding site" evidence="6">
    <location>
        <position position="218"/>
    </location>
    <ligand>
        <name>Mg(2+)</name>
        <dbReference type="ChEBI" id="CHEBI:18420"/>
    </ligand>
</feature>
<dbReference type="InterPro" id="IPR006073">
    <property type="entry name" value="GTP-bd"/>
</dbReference>
<evidence type="ECO:0000256" key="4">
    <source>
        <dbReference type="ARBA" id="ARBA00023134"/>
    </source>
</evidence>
<dbReference type="Pfam" id="PF01926">
    <property type="entry name" value="MMR_HSR1"/>
    <property type="match status" value="1"/>
</dbReference>
<dbReference type="AlphaFoldDB" id="A0A1F6AZF7"/>
<dbReference type="InterPro" id="IPR025121">
    <property type="entry name" value="GTPase_HflX_N"/>
</dbReference>
<dbReference type="Gene3D" id="3.40.50.11060">
    <property type="entry name" value="GTPase HflX, N-terminal domain"/>
    <property type="match status" value="1"/>
</dbReference>
<name>A0A1F6AZF7_9BACT</name>
<dbReference type="InterPro" id="IPR032305">
    <property type="entry name" value="GTP-bd_M"/>
</dbReference>
<dbReference type="Pfam" id="PF13167">
    <property type="entry name" value="GTP-bdg_N"/>
    <property type="match status" value="1"/>
</dbReference>
<evidence type="ECO:0000256" key="2">
    <source>
        <dbReference type="ARBA" id="ARBA00022741"/>
    </source>
</evidence>
<keyword evidence="2 5" id="KW-0547">Nucleotide-binding</keyword>
<dbReference type="GO" id="GO:0046872">
    <property type="term" value="F:metal ion binding"/>
    <property type="evidence" value="ECO:0007669"/>
    <property type="project" value="UniProtKB-KW"/>
</dbReference>
<dbReference type="NCBIfam" id="TIGR03156">
    <property type="entry name" value="GTP_HflX"/>
    <property type="match status" value="1"/>
</dbReference>
<dbReference type="InterPro" id="IPR027417">
    <property type="entry name" value="P-loop_NTPase"/>
</dbReference>
<dbReference type="EMBL" id="MFJX01000050">
    <property type="protein sequence ID" value="OGG30059.1"/>
    <property type="molecule type" value="Genomic_DNA"/>
</dbReference>
<evidence type="ECO:0000256" key="3">
    <source>
        <dbReference type="ARBA" id="ARBA00022842"/>
    </source>
</evidence>
<dbReference type="Gene3D" id="3.40.50.300">
    <property type="entry name" value="P-loop containing nucleotide triphosphate hydrolases"/>
    <property type="match status" value="1"/>
</dbReference>
<evidence type="ECO:0000256" key="5">
    <source>
        <dbReference type="PIRSR" id="PIRSR006809-1"/>
    </source>
</evidence>
<feature type="binding site" evidence="5">
    <location>
        <begin position="211"/>
        <end position="218"/>
    </location>
    <ligand>
        <name>GTP</name>
        <dbReference type="ChEBI" id="CHEBI:37565"/>
    </ligand>
</feature>
<keyword evidence="3 6" id="KW-0460">Magnesium</keyword>
<dbReference type="Gene3D" id="6.10.250.2860">
    <property type="match status" value="1"/>
</dbReference>
<proteinExistence type="predicted"/>
<dbReference type="Pfam" id="PF16360">
    <property type="entry name" value="GTP-bdg_M"/>
    <property type="match status" value="1"/>
</dbReference>
<evidence type="ECO:0000313" key="8">
    <source>
        <dbReference type="EMBL" id="OGG30059.1"/>
    </source>
</evidence>
<dbReference type="SUPFAM" id="SSF52540">
    <property type="entry name" value="P-loop containing nucleoside triphosphate hydrolases"/>
    <property type="match status" value="1"/>
</dbReference>
<dbReference type="InterPro" id="IPR042108">
    <property type="entry name" value="GTPase_HflX_N_sf"/>
</dbReference>
<dbReference type="GO" id="GO:0005525">
    <property type="term" value="F:GTP binding"/>
    <property type="evidence" value="ECO:0007669"/>
    <property type="project" value="UniProtKB-KW"/>
</dbReference>
<evidence type="ECO:0000256" key="6">
    <source>
        <dbReference type="PIRSR" id="PIRSR006809-2"/>
    </source>
</evidence>
<comment type="caution">
    <text evidence="8">The sequence shown here is derived from an EMBL/GenBank/DDBJ whole genome shotgun (WGS) entry which is preliminary data.</text>
</comment>
<dbReference type="PROSITE" id="PS51705">
    <property type="entry name" value="G_HFLX"/>
    <property type="match status" value="1"/>
</dbReference>
<feature type="binding site" evidence="5">
    <location>
        <begin position="325"/>
        <end position="328"/>
    </location>
    <ligand>
        <name>GTP</name>
        <dbReference type="ChEBI" id="CHEBI:37565"/>
    </ligand>
</feature>
<keyword evidence="1 6" id="KW-0479">Metal-binding</keyword>
<evidence type="ECO:0000259" key="7">
    <source>
        <dbReference type="PROSITE" id="PS51705"/>
    </source>
</evidence>
<dbReference type="PANTHER" id="PTHR10229">
    <property type="entry name" value="GTP-BINDING PROTEIN HFLX"/>
    <property type="match status" value="1"/>
</dbReference>
<dbReference type="PIRSF" id="PIRSF006809">
    <property type="entry name" value="GTP-binding_hflX_prd"/>
    <property type="match status" value="1"/>
</dbReference>
<evidence type="ECO:0000256" key="1">
    <source>
        <dbReference type="ARBA" id="ARBA00022723"/>
    </source>
</evidence>
<dbReference type="CDD" id="cd01878">
    <property type="entry name" value="HflX"/>
    <property type="match status" value="1"/>
</dbReference>
<dbReference type="PANTHER" id="PTHR10229:SF0">
    <property type="entry name" value="GTP-BINDING PROTEIN 6-RELATED"/>
    <property type="match status" value="1"/>
</dbReference>
<feature type="binding site" evidence="5">
    <location>
        <begin position="351"/>
        <end position="353"/>
    </location>
    <ligand>
        <name>GTP</name>
        <dbReference type="ChEBI" id="CHEBI:37565"/>
    </ligand>
</feature>
<dbReference type="Proteomes" id="UP000176450">
    <property type="component" value="Unassembled WGS sequence"/>
</dbReference>
<feature type="binding site" evidence="5">
    <location>
        <begin position="236"/>
        <end position="240"/>
    </location>
    <ligand>
        <name>GTP</name>
        <dbReference type="ChEBI" id="CHEBI:37565"/>
    </ligand>
</feature>
<protein>
    <submittedName>
        <fullName evidence="8">GTPase HflX</fullName>
    </submittedName>
</protein>
<gene>
    <name evidence="8" type="ORF">A3A63_03730</name>
</gene>
<dbReference type="GO" id="GO:0005737">
    <property type="term" value="C:cytoplasm"/>
    <property type="evidence" value="ECO:0007669"/>
    <property type="project" value="TreeGrafter"/>
</dbReference>
<dbReference type="InterPro" id="IPR030394">
    <property type="entry name" value="G_HFLX_dom"/>
</dbReference>
<dbReference type="InterPro" id="IPR016496">
    <property type="entry name" value="GTPase_HflX"/>
</dbReference>
<comment type="cofactor">
    <cofactor evidence="6">
        <name>Mg(2+)</name>
        <dbReference type="ChEBI" id="CHEBI:18420"/>
    </cofactor>
</comment>
<dbReference type="GO" id="GO:0043022">
    <property type="term" value="F:ribosome binding"/>
    <property type="evidence" value="ECO:0007669"/>
    <property type="project" value="TreeGrafter"/>
</dbReference>
<organism evidence="8 9">
    <name type="scientific">Candidatus Gottesmanbacteria bacterium RIFCSPLOWO2_01_FULL_46_9</name>
    <dbReference type="NCBI Taxonomy" id="1798394"/>
    <lineage>
        <taxon>Bacteria</taxon>
        <taxon>Candidatus Gottesmaniibacteriota</taxon>
    </lineage>
</organism>
<keyword evidence="4 5" id="KW-0342">GTP-binding</keyword>
<sequence length="374" mass="41813">METLGSPLKILFVYLAHPRMRKPDIDKDVTELWNLVGSMGNAEVIDLIVQKGVEFQSTYIGPGKAREVGEYLKVNPVDIIVLNGNLKPGQKFTLMKMYWRLRPAIRVWDRVDLILNIFSLHARTIEAKLQIDLASMRHMGPRIFGMGMTLSRQGGGIGTRGIGETNTELMRRHWKREIKRVTDELAKSTGSRMRQMEHRKNMGLQTISIVGYTNAGKTTLFNLLTHKKHLVENALFATLDSTVGEIFMPSLGKKVIVSDTIGFIANLPPELIEAFTSTLMESVHADVVLHVIDASIPDMVEKIDVVFDILDQLHIPEEKEVLVFNKVDAAPGLNRNTIIDLAGGRPYVFISAKTHEGVDQLVNSILPRFVGPTA</sequence>
<feature type="binding site" evidence="6">
    <location>
        <position position="238"/>
    </location>
    <ligand>
        <name>Mg(2+)</name>
        <dbReference type="ChEBI" id="CHEBI:18420"/>
    </ligand>
</feature>
<reference evidence="8 9" key="1">
    <citation type="journal article" date="2016" name="Nat. Commun.">
        <title>Thousands of microbial genomes shed light on interconnected biogeochemical processes in an aquifer system.</title>
        <authorList>
            <person name="Anantharaman K."/>
            <person name="Brown C.T."/>
            <person name="Hug L.A."/>
            <person name="Sharon I."/>
            <person name="Castelle C.J."/>
            <person name="Probst A.J."/>
            <person name="Thomas B.C."/>
            <person name="Singh A."/>
            <person name="Wilkins M.J."/>
            <person name="Karaoz U."/>
            <person name="Brodie E.L."/>
            <person name="Williams K.H."/>
            <person name="Hubbard S.S."/>
            <person name="Banfield J.F."/>
        </authorList>
    </citation>
    <scope>NUCLEOTIDE SEQUENCE [LARGE SCALE GENOMIC DNA]</scope>
</reference>
<accession>A0A1F6AZF7</accession>
<evidence type="ECO:0000313" key="9">
    <source>
        <dbReference type="Proteomes" id="UP000176450"/>
    </source>
</evidence>
<feature type="binding site" evidence="5">
    <location>
        <begin position="259"/>
        <end position="262"/>
    </location>
    <ligand>
        <name>GTP</name>
        <dbReference type="ChEBI" id="CHEBI:37565"/>
    </ligand>
</feature>